<dbReference type="InterPro" id="IPR029063">
    <property type="entry name" value="SAM-dependent_MTases_sf"/>
</dbReference>
<accession>A0ABN3K4Y7</accession>
<proteinExistence type="predicted"/>
<dbReference type="GO" id="GO:0008168">
    <property type="term" value="F:methyltransferase activity"/>
    <property type="evidence" value="ECO:0007669"/>
    <property type="project" value="UniProtKB-KW"/>
</dbReference>
<comment type="caution">
    <text evidence="1">The sequence shown here is derived from an EMBL/GenBank/DDBJ whole genome shotgun (WGS) entry which is preliminary data.</text>
</comment>
<dbReference type="Gene3D" id="3.40.50.150">
    <property type="entry name" value="Vaccinia Virus protein VP39"/>
    <property type="match status" value="1"/>
</dbReference>
<protein>
    <submittedName>
        <fullName evidence="1">SAM-dependent methyltransferase</fullName>
    </submittedName>
</protein>
<dbReference type="Proteomes" id="UP001501231">
    <property type="component" value="Unassembled WGS sequence"/>
</dbReference>
<dbReference type="RefSeq" id="WP_344596249.1">
    <property type="nucleotide sequence ID" value="NZ_BAAARW010000037.1"/>
</dbReference>
<dbReference type="GO" id="GO:0032259">
    <property type="term" value="P:methylation"/>
    <property type="evidence" value="ECO:0007669"/>
    <property type="project" value="UniProtKB-KW"/>
</dbReference>
<dbReference type="SUPFAM" id="SSF53335">
    <property type="entry name" value="S-adenosyl-L-methionine-dependent methyltransferases"/>
    <property type="match status" value="1"/>
</dbReference>
<dbReference type="CDD" id="cd02440">
    <property type="entry name" value="AdoMet_MTases"/>
    <property type="match status" value="1"/>
</dbReference>
<sequence length="268" mass="28877">MPEAAFEAVTGFDALRPSSARIYDYFLSGKDNYSADRSLAERLRRAAPGIRVLARANRDFLARAVRMLSAEAGIDQFLDIGCGLPGRENVHEIAHREAPGCRVAYVDSDPMVVAHAQALMASGGETTAFQADLRAPETILHDRRLRAVVDLERPVAVLMTAVLHHLSDDEDPHGAVARIRDALPPGSHVVLSHAEVTPALRRAAALHACADAPFVPRTPDRVARFFDGMEPLAPGLVRAPRWRPDTCGARLTGAGRVALLAGIARIPA</sequence>
<evidence type="ECO:0000313" key="1">
    <source>
        <dbReference type="EMBL" id="GAA2449610.1"/>
    </source>
</evidence>
<dbReference type="PIRSF" id="PIRSF017393">
    <property type="entry name" value="MTase_SAV2177"/>
    <property type="match status" value="1"/>
</dbReference>
<dbReference type="Pfam" id="PF04672">
    <property type="entry name" value="Methyltransf_19"/>
    <property type="match status" value="1"/>
</dbReference>
<organism evidence="1 2">
    <name type="scientific">Actinomadura vinacea</name>
    <dbReference type="NCBI Taxonomy" id="115336"/>
    <lineage>
        <taxon>Bacteria</taxon>
        <taxon>Bacillati</taxon>
        <taxon>Actinomycetota</taxon>
        <taxon>Actinomycetes</taxon>
        <taxon>Streptosporangiales</taxon>
        <taxon>Thermomonosporaceae</taxon>
        <taxon>Actinomadura</taxon>
    </lineage>
</organism>
<keyword evidence="1" id="KW-0808">Transferase</keyword>
<keyword evidence="2" id="KW-1185">Reference proteome</keyword>
<dbReference type="InterPro" id="IPR006764">
    <property type="entry name" value="SAM_dep_MeTrfase_SAV2177_type"/>
</dbReference>
<name>A0ABN3K4Y7_9ACTN</name>
<keyword evidence="1" id="KW-0489">Methyltransferase</keyword>
<reference evidence="1 2" key="1">
    <citation type="journal article" date="2019" name="Int. J. Syst. Evol. Microbiol.">
        <title>The Global Catalogue of Microorganisms (GCM) 10K type strain sequencing project: providing services to taxonomists for standard genome sequencing and annotation.</title>
        <authorList>
            <consortium name="The Broad Institute Genomics Platform"/>
            <consortium name="The Broad Institute Genome Sequencing Center for Infectious Disease"/>
            <person name="Wu L."/>
            <person name="Ma J."/>
        </authorList>
    </citation>
    <scope>NUCLEOTIDE SEQUENCE [LARGE SCALE GENOMIC DNA]</scope>
    <source>
        <strain evidence="1 2">JCM 3325</strain>
    </source>
</reference>
<evidence type="ECO:0000313" key="2">
    <source>
        <dbReference type="Proteomes" id="UP001501231"/>
    </source>
</evidence>
<gene>
    <name evidence="1" type="ORF">GCM10010191_79130</name>
</gene>
<dbReference type="EMBL" id="BAAARW010000037">
    <property type="protein sequence ID" value="GAA2449610.1"/>
    <property type="molecule type" value="Genomic_DNA"/>
</dbReference>